<reference evidence="2 4" key="1">
    <citation type="submission" date="2014-03" db="EMBL/GenBank/DDBJ databases">
        <title>Genome sequence of Sphingobium yanoikuyae B1.</title>
        <authorList>
            <person name="Gan H.M."/>
            <person name="Gan H.Y."/>
            <person name="Savka M.A."/>
        </authorList>
    </citation>
    <scope>NUCLEOTIDE SEQUENCE [LARGE SCALE GENOMIC DNA]</scope>
    <source>
        <strain evidence="2 4">B1</strain>
    </source>
</reference>
<dbReference type="AlphaFoldDB" id="A0A084EJ06"/>
<evidence type="ECO:0000313" key="4">
    <source>
        <dbReference type="Proteomes" id="UP000028534"/>
    </source>
</evidence>
<evidence type="ECO:0000256" key="1">
    <source>
        <dbReference type="SAM" id="MobiDB-lite"/>
    </source>
</evidence>
<organism evidence="2 4">
    <name type="scientific">Sphingobium yanoikuyae</name>
    <name type="common">Sphingomonas yanoikuyae</name>
    <dbReference type="NCBI Taxonomy" id="13690"/>
    <lineage>
        <taxon>Bacteria</taxon>
        <taxon>Pseudomonadati</taxon>
        <taxon>Pseudomonadota</taxon>
        <taxon>Alphaproteobacteria</taxon>
        <taxon>Sphingomonadales</taxon>
        <taxon>Sphingomonadaceae</taxon>
        <taxon>Sphingobium</taxon>
    </lineage>
</organism>
<dbReference type="PATRIC" id="fig|13690.10.peg.3201"/>
<dbReference type="EMBL" id="JGVR01000019">
    <property type="protein sequence ID" value="KEZ17948.1"/>
    <property type="molecule type" value="Genomic_DNA"/>
</dbReference>
<sequence length="43" mass="4668">MERLENLESDMIDLGHASAETQGIGLVDRDNPAGQQQTGILDE</sequence>
<evidence type="ECO:0000313" key="3">
    <source>
        <dbReference type="EMBL" id="QHD66956.1"/>
    </source>
</evidence>
<proteinExistence type="predicted"/>
<feature type="compositionally biased region" description="Polar residues" evidence="1">
    <location>
        <begin position="33"/>
        <end position="43"/>
    </location>
</feature>
<dbReference type="Pfam" id="PF24178">
    <property type="entry name" value="Subterisin"/>
    <property type="match status" value="1"/>
</dbReference>
<accession>A0A084EJ06</accession>
<dbReference type="InterPro" id="IPR049805">
    <property type="entry name" value="Lasso_benenodin"/>
</dbReference>
<dbReference type="NCBIfam" id="NF033522">
    <property type="entry name" value="lasso_benenodin"/>
    <property type="match status" value="1"/>
</dbReference>
<reference evidence="3 5" key="2">
    <citation type="submission" date="2019-12" db="EMBL/GenBank/DDBJ databases">
        <title>Functional and genomic insights into the Sphingobium yanoikuyae YC-JY1, a bacterium efficiently degrading bisphenol A.</title>
        <authorList>
            <person name="Jia Y."/>
            <person name="Li X."/>
            <person name="Wang J."/>
            <person name="Eltoukhy A."/>
            <person name="Lamraoui I."/>
            <person name="Yan Y."/>
        </authorList>
    </citation>
    <scope>NUCLEOTIDE SEQUENCE [LARGE SCALE GENOMIC DNA]</scope>
    <source>
        <strain evidence="3 5">YC-JY1</strain>
    </source>
</reference>
<evidence type="ECO:0000313" key="2">
    <source>
        <dbReference type="EMBL" id="KEZ17948.1"/>
    </source>
</evidence>
<protein>
    <submittedName>
        <fullName evidence="3">Benenodin family lasso peptide</fullName>
    </submittedName>
</protein>
<gene>
    <name evidence="2" type="ORF">CP98_03123</name>
    <name evidence="3" type="ORF">GS397_07760</name>
</gene>
<dbReference type="Proteomes" id="UP000028534">
    <property type="component" value="Unassembled WGS sequence"/>
</dbReference>
<dbReference type="EMBL" id="CP047218">
    <property type="protein sequence ID" value="QHD66956.1"/>
    <property type="molecule type" value="Genomic_DNA"/>
</dbReference>
<dbReference type="Proteomes" id="UP000464086">
    <property type="component" value="Chromosome"/>
</dbReference>
<name>A0A084EJ06_SPHYA</name>
<feature type="region of interest" description="Disordered" evidence="1">
    <location>
        <begin position="21"/>
        <end position="43"/>
    </location>
</feature>
<evidence type="ECO:0000313" key="5">
    <source>
        <dbReference type="Proteomes" id="UP000464086"/>
    </source>
</evidence>
<dbReference type="RefSeq" id="WP_159078611.1">
    <property type="nucleotide sequence ID" value="NZ_CP020925.1"/>
</dbReference>